<reference evidence="3" key="1">
    <citation type="journal article" date="2020" name="Stud. Mycol.">
        <title>101 Dothideomycetes genomes: a test case for predicting lifestyles and emergence of pathogens.</title>
        <authorList>
            <person name="Haridas S."/>
            <person name="Albert R."/>
            <person name="Binder M."/>
            <person name="Bloem J."/>
            <person name="Labutti K."/>
            <person name="Salamov A."/>
            <person name="Andreopoulos B."/>
            <person name="Baker S."/>
            <person name="Barry K."/>
            <person name="Bills G."/>
            <person name="Bluhm B."/>
            <person name="Cannon C."/>
            <person name="Castanera R."/>
            <person name="Culley D."/>
            <person name="Daum C."/>
            <person name="Ezra D."/>
            <person name="Gonzalez J."/>
            <person name="Henrissat B."/>
            <person name="Kuo A."/>
            <person name="Liang C."/>
            <person name="Lipzen A."/>
            <person name="Lutzoni F."/>
            <person name="Magnuson J."/>
            <person name="Mondo S."/>
            <person name="Nolan M."/>
            <person name="Ohm R."/>
            <person name="Pangilinan J."/>
            <person name="Park H.-J."/>
            <person name="Ramirez L."/>
            <person name="Alfaro M."/>
            <person name="Sun H."/>
            <person name="Tritt A."/>
            <person name="Yoshinaga Y."/>
            <person name="Zwiers L.-H."/>
            <person name="Turgeon B."/>
            <person name="Goodwin S."/>
            <person name="Spatafora J."/>
            <person name="Crous P."/>
            <person name="Grigoriev I."/>
        </authorList>
    </citation>
    <scope>NUCLEOTIDE SEQUENCE</scope>
    <source>
        <strain evidence="3">CBS 121167</strain>
    </source>
</reference>
<keyword evidence="4" id="KW-1185">Reference proteome</keyword>
<feature type="region of interest" description="Disordered" evidence="1">
    <location>
        <begin position="47"/>
        <end position="104"/>
    </location>
</feature>
<feature type="chain" id="PRO_5025604378" evidence="2">
    <location>
        <begin position="25"/>
        <end position="104"/>
    </location>
</feature>
<proteinExistence type="predicted"/>
<feature type="signal peptide" evidence="2">
    <location>
        <begin position="1"/>
        <end position="24"/>
    </location>
</feature>
<evidence type="ECO:0000256" key="1">
    <source>
        <dbReference type="SAM" id="MobiDB-lite"/>
    </source>
</evidence>
<dbReference type="Proteomes" id="UP000799438">
    <property type="component" value="Unassembled WGS sequence"/>
</dbReference>
<evidence type="ECO:0000313" key="4">
    <source>
        <dbReference type="Proteomes" id="UP000799438"/>
    </source>
</evidence>
<keyword evidence="2" id="KW-0732">Signal</keyword>
<dbReference type="AlphaFoldDB" id="A0A6A6AX16"/>
<accession>A0A6A6AX16</accession>
<name>A0A6A6AX16_9PEZI</name>
<evidence type="ECO:0000256" key="2">
    <source>
        <dbReference type="SAM" id="SignalP"/>
    </source>
</evidence>
<protein>
    <submittedName>
        <fullName evidence="3">Uncharacterized protein</fullName>
    </submittedName>
</protein>
<dbReference type="EMBL" id="ML995557">
    <property type="protein sequence ID" value="KAF2135713.1"/>
    <property type="molecule type" value="Genomic_DNA"/>
</dbReference>
<dbReference type="RefSeq" id="XP_033391431.1">
    <property type="nucleotide sequence ID" value="XM_033535717.1"/>
</dbReference>
<dbReference type="GeneID" id="54293213"/>
<feature type="compositionally biased region" description="Polar residues" evidence="1">
    <location>
        <begin position="84"/>
        <end position="104"/>
    </location>
</feature>
<gene>
    <name evidence="3" type="ORF">K452DRAFT_165643</name>
</gene>
<sequence>MFFSNPSLLFIAAVSIATSGLVLGSPVPSPDAIISGPKSYEAATGNNIAAGYQAPPPEVHVVPRTSKNGATNTGSHNSGKDGKGSNTKDNTGGKANTCDKSSTE</sequence>
<feature type="compositionally biased region" description="Polar residues" evidence="1">
    <location>
        <begin position="65"/>
        <end position="77"/>
    </location>
</feature>
<organism evidence="3 4">
    <name type="scientific">Aplosporella prunicola CBS 121167</name>
    <dbReference type="NCBI Taxonomy" id="1176127"/>
    <lineage>
        <taxon>Eukaryota</taxon>
        <taxon>Fungi</taxon>
        <taxon>Dikarya</taxon>
        <taxon>Ascomycota</taxon>
        <taxon>Pezizomycotina</taxon>
        <taxon>Dothideomycetes</taxon>
        <taxon>Dothideomycetes incertae sedis</taxon>
        <taxon>Botryosphaeriales</taxon>
        <taxon>Aplosporellaceae</taxon>
        <taxon>Aplosporella</taxon>
    </lineage>
</organism>
<evidence type="ECO:0000313" key="3">
    <source>
        <dbReference type="EMBL" id="KAF2135713.1"/>
    </source>
</evidence>